<reference evidence="1" key="1">
    <citation type="submission" date="2019-07" db="EMBL/GenBank/DDBJ databases">
        <title>Genomic Encyclopedia of Type Strains, Phase IV (KMG-IV): sequencing the most valuable type-strain genomes for metagenomic binning, comparative biology and taxonomic classification.</title>
        <authorList>
            <person name="Goeker M."/>
        </authorList>
    </citation>
    <scope>NUCLEOTIDE SEQUENCE</scope>
    <source>
        <strain evidence="1">DSM 44596</strain>
    </source>
</reference>
<proteinExistence type="predicted"/>
<evidence type="ECO:0000313" key="1">
    <source>
        <dbReference type="EMBL" id="TYQ00586.1"/>
    </source>
</evidence>
<dbReference type="EMBL" id="VNIQ01000014">
    <property type="protein sequence ID" value="TYQ00586.1"/>
    <property type="molecule type" value="Genomic_DNA"/>
</dbReference>
<gene>
    <name evidence="1" type="ORF">FNL38_1148</name>
</gene>
<dbReference type="AlphaFoldDB" id="A0A652YI64"/>
<accession>A0A652YI64</accession>
<sequence>MEDTASRGINAFISEVTQRGGQAVRLTHSRRNPVQVTGNDGSTRIVRVRSKLDGDWQARRQDESIESDDTRSEFWVFVDLAITPHQFFMLPSVEVADDIRSEVDLWMMDTPGRTRTGHHAIARGRVAHGHDRWDVLGVAAVKDPSIQVAAPVAPKRAKTAVVVKKRRASAADDEIPVIDLRVEVSADCHGYRWIGRFDETSGVLEIMRGPMEGRRFPNPTAAANAVTGHISGDIESYDGWVFWTVDGAALGSRHRRSA</sequence>
<organism evidence="1">
    <name type="scientific">Nocardia globerula</name>
    <dbReference type="NCBI Taxonomy" id="1818"/>
    <lineage>
        <taxon>Bacteria</taxon>
        <taxon>Bacillati</taxon>
        <taxon>Actinomycetota</taxon>
        <taxon>Actinomycetes</taxon>
        <taxon>Mycobacteriales</taxon>
        <taxon>Nocardiaceae</taxon>
        <taxon>Nocardia</taxon>
    </lineage>
</organism>
<comment type="caution">
    <text evidence="1">The sequence shown here is derived from an EMBL/GenBank/DDBJ whole genome shotgun (WGS) entry which is preliminary data.</text>
</comment>
<name>A0A652YI64_NOCGL</name>
<protein>
    <submittedName>
        <fullName evidence="1">Uncharacterized protein</fullName>
    </submittedName>
</protein>